<keyword evidence="2" id="KW-1185">Reference proteome</keyword>
<evidence type="ECO:0000313" key="1">
    <source>
        <dbReference type="EMBL" id="KAH6923572.1"/>
    </source>
</evidence>
<dbReference type="Proteomes" id="UP000821845">
    <property type="component" value="Chromosome 8"/>
</dbReference>
<gene>
    <name evidence="1" type="ORF">HPB50_002394</name>
</gene>
<name>A0ACB7RRQ7_HYAAI</name>
<evidence type="ECO:0000313" key="2">
    <source>
        <dbReference type="Proteomes" id="UP000821845"/>
    </source>
</evidence>
<dbReference type="EMBL" id="CM023488">
    <property type="protein sequence ID" value="KAH6923572.1"/>
    <property type="molecule type" value="Genomic_DNA"/>
</dbReference>
<organism evidence="1 2">
    <name type="scientific">Hyalomma asiaticum</name>
    <name type="common">Tick</name>
    <dbReference type="NCBI Taxonomy" id="266040"/>
    <lineage>
        <taxon>Eukaryota</taxon>
        <taxon>Metazoa</taxon>
        <taxon>Ecdysozoa</taxon>
        <taxon>Arthropoda</taxon>
        <taxon>Chelicerata</taxon>
        <taxon>Arachnida</taxon>
        <taxon>Acari</taxon>
        <taxon>Parasitiformes</taxon>
        <taxon>Ixodida</taxon>
        <taxon>Ixodoidea</taxon>
        <taxon>Ixodidae</taxon>
        <taxon>Hyalomminae</taxon>
        <taxon>Hyalomma</taxon>
    </lineage>
</organism>
<protein>
    <submittedName>
        <fullName evidence="1">Uncharacterized protein</fullName>
    </submittedName>
</protein>
<sequence length="539" mass="60367">MSAQVGAGQTLKILDVRGRSMELDEHGLARLLLDERVKDKPVVVLAVVGAFRKGKSFLLCFLLQYLRSMGRTDWLSDPDAPLEGFEWRGGSDRHTTGILMWNEVFLVKNSEGDELAVLLVDTQGTFDCQSSTKVHSSIFALSAMISSVLVYNVSQNIQEDDLQHLQAFIEYGTLTQIAQQQEEQKQQEEQQQQQPQQHPCAPAEVNYVRPFQSLLFLVRDWGSPYEIPFGAEGGQRLLEKRLRVTKKQDKELRDLRRKITKCFTSMRCFLMPYPGTKVAQESSRNFRLSYIDKEFKRYLCELMLLLLEPDNLLPKEINGRRITCRDLFSYIKKLNHIFDIYCEYLKEKKREIVSAEFLKTVAFKAAHGFVTGGLAAGAIALAVVELPAVAIALGAVGAVSLSGHLIHVIVEKQIAKRKRREMQKNALEAAEAVKCRGACTADNDALDDETSPLLGDDDAASVLSADLLEFEATSPEPPVASTNEVLDDCDDSTSVLSMDAPAFETSSPSPSLAFSDEEVIEEHFKNFFNQNREKLAVMT</sequence>
<accession>A0ACB7RRQ7</accession>
<reference evidence="1" key="1">
    <citation type="submission" date="2020-05" db="EMBL/GenBank/DDBJ databases">
        <title>Large-scale comparative analyses of tick genomes elucidate their genetic diversity and vector capacities.</title>
        <authorList>
            <person name="Jia N."/>
            <person name="Wang J."/>
            <person name="Shi W."/>
            <person name="Du L."/>
            <person name="Sun Y."/>
            <person name="Zhan W."/>
            <person name="Jiang J."/>
            <person name="Wang Q."/>
            <person name="Zhang B."/>
            <person name="Ji P."/>
            <person name="Sakyi L.B."/>
            <person name="Cui X."/>
            <person name="Yuan T."/>
            <person name="Jiang B."/>
            <person name="Yang W."/>
            <person name="Lam T.T.-Y."/>
            <person name="Chang Q."/>
            <person name="Ding S."/>
            <person name="Wang X."/>
            <person name="Zhu J."/>
            <person name="Ruan X."/>
            <person name="Zhao L."/>
            <person name="Wei J."/>
            <person name="Que T."/>
            <person name="Du C."/>
            <person name="Cheng J."/>
            <person name="Dai P."/>
            <person name="Han X."/>
            <person name="Huang E."/>
            <person name="Gao Y."/>
            <person name="Liu J."/>
            <person name="Shao H."/>
            <person name="Ye R."/>
            <person name="Li L."/>
            <person name="Wei W."/>
            <person name="Wang X."/>
            <person name="Wang C."/>
            <person name="Yang T."/>
            <person name="Huo Q."/>
            <person name="Li W."/>
            <person name="Guo W."/>
            <person name="Chen H."/>
            <person name="Zhou L."/>
            <person name="Ni X."/>
            <person name="Tian J."/>
            <person name="Zhou Y."/>
            <person name="Sheng Y."/>
            <person name="Liu T."/>
            <person name="Pan Y."/>
            <person name="Xia L."/>
            <person name="Li J."/>
            <person name="Zhao F."/>
            <person name="Cao W."/>
        </authorList>
    </citation>
    <scope>NUCLEOTIDE SEQUENCE</scope>
    <source>
        <strain evidence="1">Hyas-2018</strain>
    </source>
</reference>
<comment type="caution">
    <text evidence="1">The sequence shown here is derived from an EMBL/GenBank/DDBJ whole genome shotgun (WGS) entry which is preliminary data.</text>
</comment>
<proteinExistence type="predicted"/>